<evidence type="ECO:0000256" key="1">
    <source>
        <dbReference type="ARBA" id="ARBA00007637"/>
    </source>
</evidence>
<dbReference type="EMBL" id="CP015136">
    <property type="protein sequence ID" value="AMY11700.1"/>
    <property type="molecule type" value="Genomic_DNA"/>
</dbReference>
<organism evidence="3 4">
    <name type="scientific">Luteitalea pratensis</name>
    <dbReference type="NCBI Taxonomy" id="1855912"/>
    <lineage>
        <taxon>Bacteria</taxon>
        <taxon>Pseudomonadati</taxon>
        <taxon>Acidobacteriota</taxon>
        <taxon>Vicinamibacteria</taxon>
        <taxon>Vicinamibacterales</taxon>
        <taxon>Vicinamibacteraceae</taxon>
        <taxon>Luteitalea</taxon>
    </lineage>
</organism>
<dbReference type="GO" id="GO:0047732">
    <property type="term" value="F:CDP-abequose epimerase activity"/>
    <property type="evidence" value="ECO:0007669"/>
    <property type="project" value="UniProtKB-EC"/>
</dbReference>
<dbReference type="KEGG" id="abac:LuPra_04958"/>
<dbReference type="RefSeq" id="WP_110173223.1">
    <property type="nucleotide sequence ID" value="NZ_CP015136.1"/>
</dbReference>
<comment type="similarity">
    <text evidence="1">Belongs to the NAD(P)-dependent epimerase/dehydratase family.</text>
</comment>
<protein>
    <submittedName>
        <fullName evidence="3">CDP-paratose 2-epimerase</fullName>
        <ecNumber evidence="3">5.1.3.10</ecNumber>
    </submittedName>
</protein>
<keyword evidence="3" id="KW-0413">Isomerase</keyword>
<name>A0A143PUD0_LUTPR</name>
<sequence length="360" mass="38870">MNPRRVLVTGGAGFVGSGLALRARQTWPDAAVTAFDNLRRRGSELNLARLRAAGVAFVHGDIRNPADLTPLGRELDLLLECSAEPSVLAGYDGDPSYVVDTNLVGTIHCLELARKAGAAVLFLSTSRVYPIAALNDIRTDETETRFEIAGAQTLPGVSRAGINEAFPLHGTRSIYGATKLASELLIAEYHEAFGLRTLVNRCGVIAGPWQMGKVDQGVFSLWMARHLKGGTLTYNGWNGLGKQVRDLLHIDDLADLVVTQVTAFETLDGQMFNAGGGRACSLSLRETTAVCEKITGRRITITPNPDTRVADIKLYVTDNTRVTAATGWAPRRTATDVMRDLYDWMVAHAPQLEQAGIQAG</sequence>
<accession>A0A143PUD0</accession>
<reference evidence="3 4" key="1">
    <citation type="journal article" date="2016" name="Genome Announc.">
        <title>First Complete Genome Sequence of a Subdivision 6 Acidobacterium Strain.</title>
        <authorList>
            <person name="Huang S."/>
            <person name="Vieira S."/>
            <person name="Bunk B."/>
            <person name="Riedel T."/>
            <person name="Sproer C."/>
            <person name="Overmann J."/>
        </authorList>
    </citation>
    <scope>NUCLEOTIDE SEQUENCE [LARGE SCALE GENOMIC DNA]</scope>
    <source>
        <strain evidence="4">DSM 100886 HEG_-6_39</strain>
    </source>
</reference>
<dbReference type="PATRIC" id="fig|1813736.3.peg.5213"/>
<keyword evidence="4" id="KW-1185">Reference proteome</keyword>
<dbReference type="SUPFAM" id="SSF51735">
    <property type="entry name" value="NAD(P)-binding Rossmann-fold domains"/>
    <property type="match status" value="1"/>
</dbReference>
<dbReference type="Pfam" id="PF01370">
    <property type="entry name" value="Epimerase"/>
    <property type="match status" value="1"/>
</dbReference>
<reference evidence="4" key="2">
    <citation type="submission" date="2016-04" db="EMBL/GenBank/DDBJ databases">
        <title>First Complete Genome Sequence of a Subdivision 6 Acidobacterium.</title>
        <authorList>
            <person name="Huang S."/>
            <person name="Vieira S."/>
            <person name="Bunk B."/>
            <person name="Riedel T."/>
            <person name="Sproeer C."/>
            <person name="Overmann J."/>
        </authorList>
    </citation>
    <scope>NUCLEOTIDE SEQUENCE [LARGE SCALE GENOMIC DNA]</scope>
    <source>
        <strain evidence="4">DSM 100886 HEG_-6_39</strain>
    </source>
</reference>
<dbReference type="InterPro" id="IPR036291">
    <property type="entry name" value="NAD(P)-bd_dom_sf"/>
</dbReference>
<evidence type="ECO:0000313" key="4">
    <source>
        <dbReference type="Proteomes" id="UP000076079"/>
    </source>
</evidence>
<dbReference type="STRING" id="1855912.LuPra_04958"/>
<feature type="domain" description="NAD-dependent epimerase/dehydratase" evidence="2">
    <location>
        <begin position="6"/>
        <end position="275"/>
    </location>
</feature>
<evidence type="ECO:0000259" key="2">
    <source>
        <dbReference type="Pfam" id="PF01370"/>
    </source>
</evidence>
<dbReference type="Gene3D" id="3.40.50.720">
    <property type="entry name" value="NAD(P)-binding Rossmann-like Domain"/>
    <property type="match status" value="1"/>
</dbReference>
<dbReference type="PANTHER" id="PTHR43000">
    <property type="entry name" value="DTDP-D-GLUCOSE 4,6-DEHYDRATASE-RELATED"/>
    <property type="match status" value="1"/>
</dbReference>
<proteinExistence type="inferred from homology"/>
<dbReference type="EC" id="5.1.3.10" evidence="3"/>
<gene>
    <name evidence="3" type="primary">rfbE_1</name>
    <name evidence="3" type="ORF">LuPra_04958</name>
</gene>
<dbReference type="OrthoDB" id="9779902at2"/>
<dbReference type="InterPro" id="IPR001509">
    <property type="entry name" value="Epimerase_deHydtase"/>
</dbReference>
<dbReference type="Proteomes" id="UP000076079">
    <property type="component" value="Chromosome"/>
</dbReference>
<dbReference type="AlphaFoldDB" id="A0A143PUD0"/>
<evidence type="ECO:0000313" key="3">
    <source>
        <dbReference type="EMBL" id="AMY11700.1"/>
    </source>
</evidence>